<keyword evidence="2" id="KW-1185">Reference proteome</keyword>
<sequence>MPEKMISLQTQMTTDWKVTAQVRDHALVIDQPSATNAGATPLELFIFSLAGCISTIGKMVARDEGIVIRRFDVNMSATINTDGLLGKETADPIGFKSIDILADIDADLTDIEKQYFLDLVCHRCPIHDNLLNLTLVTHNAG</sequence>
<gene>
    <name evidence="1" type="ORF">L2764_19885</name>
</gene>
<dbReference type="PANTHER" id="PTHR35368:SF1">
    <property type="entry name" value="HYDROPEROXIDE REDUCTASE"/>
    <property type="match status" value="1"/>
</dbReference>
<dbReference type="RefSeq" id="WP_248942096.1">
    <property type="nucleotide sequence ID" value="NZ_JAKIKS010000101.1"/>
</dbReference>
<evidence type="ECO:0000313" key="1">
    <source>
        <dbReference type="EMBL" id="MCL1126681.1"/>
    </source>
</evidence>
<dbReference type="InterPro" id="IPR052924">
    <property type="entry name" value="OsmC/Ohr_hydroprdx_reductase"/>
</dbReference>
<comment type="caution">
    <text evidence="1">The sequence shown here is derived from an EMBL/GenBank/DDBJ whole genome shotgun (WGS) entry which is preliminary data.</text>
</comment>
<dbReference type="EMBL" id="JAKIKS010000101">
    <property type="protein sequence ID" value="MCL1126681.1"/>
    <property type="molecule type" value="Genomic_DNA"/>
</dbReference>
<organism evidence="1 2">
    <name type="scientific">Shewanella surugensis</name>
    <dbReference type="NCBI Taxonomy" id="212020"/>
    <lineage>
        <taxon>Bacteria</taxon>
        <taxon>Pseudomonadati</taxon>
        <taxon>Pseudomonadota</taxon>
        <taxon>Gammaproteobacteria</taxon>
        <taxon>Alteromonadales</taxon>
        <taxon>Shewanellaceae</taxon>
        <taxon>Shewanella</taxon>
    </lineage>
</organism>
<protein>
    <submittedName>
        <fullName evidence="1">OsmC family protein</fullName>
    </submittedName>
</protein>
<reference evidence="1 2" key="1">
    <citation type="submission" date="2022-01" db="EMBL/GenBank/DDBJ databases">
        <title>Whole genome-based taxonomy of the Shewanellaceae.</title>
        <authorList>
            <person name="Martin-Rodriguez A.J."/>
        </authorList>
    </citation>
    <scope>NUCLEOTIDE SEQUENCE [LARGE SCALE GENOMIC DNA]</scope>
    <source>
        <strain evidence="1 2">DSM 17177</strain>
    </source>
</reference>
<dbReference type="Gene3D" id="3.30.300.20">
    <property type="match status" value="1"/>
</dbReference>
<dbReference type="SUPFAM" id="SSF82784">
    <property type="entry name" value="OsmC-like"/>
    <property type="match status" value="1"/>
</dbReference>
<dbReference type="InterPro" id="IPR015946">
    <property type="entry name" value="KH_dom-like_a/b"/>
</dbReference>
<dbReference type="InterPro" id="IPR003718">
    <property type="entry name" value="OsmC/Ohr_fam"/>
</dbReference>
<dbReference type="Proteomes" id="UP001203423">
    <property type="component" value="Unassembled WGS sequence"/>
</dbReference>
<dbReference type="PANTHER" id="PTHR35368">
    <property type="entry name" value="HYDROPEROXIDE REDUCTASE"/>
    <property type="match status" value="1"/>
</dbReference>
<accession>A0ABT0LHT0</accession>
<dbReference type="Pfam" id="PF02566">
    <property type="entry name" value="OsmC"/>
    <property type="match status" value="1"/>
</dbReference>
<dbReference type="InterPro" id="IPR036102">
    <property type="entry name" value="OsmC/Ohrsf"/>
</dbReference>
<proteinExistence type="predicted"/>
<evidence type="ECO:0000313" key="2">
    <source>
        <dbReference type="Proteomes" id="UP001203423"/>
    </source>
</evidence>
<name>A0ABT0LHT0_9GAMM</name>